<dbReference type="VEuPathDB" id="TriTrypDB:TM35_000143020"/>
<comment type="caution">
    <text evidence="5">The sequence shown here is derived from an EMBL/GenBank/DDBJ whole genome shotgun (WGS) entry which is preliminary data.</text>
</comment>
<dbReference type="RefSeq" id="XP_028883157.1">
    <property type="nucleotide sequence ID" value="XM_029025747.1"/>
</dbReference>
<feature type="repeat" description="WD" evidence="3">
    <location>
        <begin position="157"/>
        <end position="198"/>
    </location>
</feature>
<feature type="compositionally biased region" description="Basic and acidic residues" evidence="4">
    <location>
        <begin position="393"/>
        <end position="411"/>
    </location>
</feature>
<evidence type="ECO:0000256" key="4">
    <source>
        <dbReference type="SAM" id="MobiDB-lite"/>
    </source>
</evidence>
<protein>
    <submittedName>
        <fullName evidence="5">WD40 repeat-containing protein</fullName>
    </submittedName>
</protein>
<feature type="region of interest" description="Disordered" evidence="4">
    <location>
        <begin position="372"/>
        <end position="411"/>
    </location>
</feature>
<sequence length="450" mass="49523">MLFVASDSKSQLIDLGTKTVYRAYSTSQLERHAVTYCSSSRMIVAHQSKGCTSFFSPSTQQPLQRSFTSEIITCSLCTHDGVFIFGGTINGNIYVWNTLSGELINLVRAHSRRVTDITISSDQSLIVTASEDSVCKVWFFAALVSRGVKIPAPRFVFNGHTLSVNACVFMETGYLVVTASSDRTSRIFDALTGQQQLVITVDDALTSVKTSPNDDVLILGSAVGSLFFVTLYGNASQSCLPTSLSRRDDNVVVRKSFEGGHSGAILFIWFDVARPEYAIVASENGVLLWWNTATRRAHNEVFPRLSDGLLSVCYVPKDAVSPPSTYPFSPSRSIAGLAKHPLDPSSALFSIVTVSDGEAAVKKHIITETAEVTSVSRRRQRQSDGNADNCNCKYDDNDRTETTDNRDSDEASSRKKRCLFEALCSLQQKNDELETLRDKLKRKLLRLNAS</sequence>
<name>A0A1X0NWV7_9TRYP</name>
<dbReference type="PROSITE" id="PS50294">
    <property type="entry name" value="WD_REPEATS_REGION"/>
    <property type="match status" value="1"/>
</dbReference>
<dbReference type="Pfam" id="PF00400">
    <property type="entry name" value="WD40"/>
    <property type="match status" value="2"/>
</dbReference>
<gene>
    <name evidence="5" type="ORF">TM35_000143020</name>
</gene>
<dbReference type="InterPro" id="IPR045227">
    <property type="entry name" value="WDR18/Ipi3/RID3"/>
</dbReference>
<reference evidence="5 6" key="1">
    <citation type="submission" date="2017-03" db="EMBL/GenBank/DDBJ databases">
        <title>An alternative strategy for trypanosome survival in the mammalian bloodstream revealed through genome and transcriptome analysis of the ubiquitous bovine parasite Trypanosoma (Megatrypanum) theileri.</title>
        <authorList>
            <person name="Kelly S."/>
            <person name="Ivens A."/>
            <person name="Mott A."/>
            <person name="O'Neill E."/>
            <person name="Emms D."/>
            <person name="Macleod O."/>
            <person name="Voorheis P."/>
            <person name="Matthews J."/>
            <person name="Matthews K."/>
            <person name="Carrington M."/>
        </authorList>
    </citation>
    <scope>NUCLEOTIDE SEQUENCE [LARGE SCALE GENOMIC DNA]</scope>
    <source>
        <strain evidence="5">Edinburgh</strain>
    </source>
</reference>
<accession>A0A1X0NWV7</accession>
<keyword evidence="6" id="KW-1185">Reference proteome</keyword>
<dbReference type="GO" id="GO:0120330">
    <property type="term" value="C:rixosome complex"/>
    <property type="evidence" value="ECO:0007669"/>
    <property type="project" value="TreeGrafter"/>
</dbReference>
<dbReference type="OrthoDB" id="756370at2759"/>
<dbReference type="GO" id="GO:0006261">
    <property type="term" value="P:DNA-templated DNA replication"/>
    <property type="evidence" value="ECO:0007669"/>
    <property type="project" value="TreeGrafter"/>
</dbReference>
<dbReference type="PROSITE" id="PS50082">
    <property type="entry name" value="WD_REPEATS_2"/>
    <property type="match status" value="2"/>
</dbReference>
<dbReference type="Proteomes" id="UP000192257">
    <property type="component" value="Unassembled WGS sequence"/>
</dbReference>
<feature type="repeat" description="WD" evidence="3">
    <location>
        <begin position="107"/>
        <end position="138"/>
    </location>
</feature>
<dbReference type="PANTHER" id="PTHR18763">
    <property type="entry name" value="WD-REPEAT PROTEIN 18"/>
    <property type="match status" value="1"/>
</dbReference>
<evidence type="ECO:0000256" key="3">
    <source>
        <dbReference type="PROSITE-ProRule" id="PRU00221"/>
    </source>
</evidence>
<dbReference type="GO" id="GO:0005656">
    <property type="term" value="C:nuclear pre-replicative complex"/>
    <property type="evidence" value="ECO:0007669"/>
    <property type="project" value="TreeGrafter"/>
</dbReference>
<dbReference type="AlphaFoldDB" id="A0A1X0NWV7"/>
<dbReference type="STRING" id="67003.A0A1X0NWV7"/>
<evidence type="ECO:0000256" key="2">
    <source>
        <dbReference type="ARBA" id="ARBA00022737"/>
    </source>
</evidence>
<dbReference type="EMBL" id="NBCO01000014">
    <property type="protein sequence ID" value="ORC89091.1"/>
    <property type="molecule type" value="Genomic_DNA"/>
</dbReference>
<dbReference type="SMART" id="SM00320">
    <property type="entry name" value="WD40"/>
    <property type="match status" value="5"/>
</dbReference>
<evidence type="ECO:0000313" key="6">
    <source>
        <dbReference type="Proteomes" id="UP000192257"/>
    </source>
</evidence>
<evidence type="ECO:0000256" key="1">
    <source>
        <dbReference type="ARBA" id="ARBA00022574"/>
    </source>
</evidence>
<dbReference type="InterPro" id="IPR036322">
    <property type="entry name" value="WD40_repeat_dom_sf"/>
</dbReference>
<organism evidence="5 6">
    <name type="scientific">Trypanosoma theileri</name>
    <dbReference type="NCBI Taxonomy" id="67003"/>
    <lineage>
        <taxon>Eukaryota</taxon>
        <taxon>Discoba</taxon>
        <taxon>Euglenozoa</taxon>
        <taxon>Kinetoplastea</taxon>
        <taxon>Metakinetoplastina</taxon>
        <taxon>Trypanosomatida</taxon>
        <taxon>Trypanosomatidae</taxon>
        <taxon>Trypanosoma</taxon>
    </lineage>
</organism>
<proteinExistence type="predicted"/>
<dbReference type="PANTHER" id="PTHR18763:SF0">
    <property type="entry name" value="WD REPEAT-CONTAINING PROTEIN 18"/>
    <property type="match status" value="1"/>
</dbReference>
<dbReference type="GO" id="GO:0006364">
    <property type="term" value="P:rRNA processing"/>
    <property type="evidence" value="ECO:0007669"/>
    <property type="project" value="TreeGrafter"/>
</dbReference>
<keyword evidence="1 3" id="KW-0853">WD repeat</keyword>
<dbReference type="SUPFAM" id="SSF50978">
    <property type="entry name" value="WD40 repeat-like"/>
    <property type="match status" value="1"/>
</dbReference>
<dbReference type="InterPro" id="IPR001680">
    <property type="entry name" value="WD40_rpt"/>
</dbReference>
<dbReference type="Gene3D" id="2.130.10.10">
    <property type="entry name" value="YVTN repeat-like/Quinoprotein amine dehydrogenase"/>
    <property type="match status" value="2"/>
</dbReference>
<evidence type="ECO:0000313" key="5">
    <source>
        <dbReference type="EMBL" id="ORC89091.1"/>
    </source>
</evidence>
<keyword evidence="2" id="KW-0677">Repeat</keyword>
<dbReference type="InterPro" id="IPR015943">
    <property type="entry name" value="WD40/YVTN_repeat-like_dom_sf"/>
</dbReference>
<dbReference type="GeneID" id="39985527"/>